<dbReference type="GO" id="GO:0006355">
    <property type="term" value="P:regulation of DNA-templated transcription"/>
    <property type="evidence" value="ECO:0000318"/>
    <property type="project" value="GO_Central"/>
</dbReference>
<dbReference type="HOGENOM" id="CLU_000445_14_1_10"/>
<dbReference type="STRING" id="226186.BT_1319"/>
<dbReference type="PROSITE" id="PS50110">
    <property type="entry name" value="RESPONSE_REGULATORY"/>
    <property type="match status" value="1"/>
</dbReference>
<dbReference type="EnsemblBacteria" id="AAO76426">
    <property type="protein sequence ID" value="AAO76426"/>
    <property type="gene ID" value="BT_1319"/>
</dbReference>
<dbReference type="DNASU" id="1073193"/>
<evidence type="ECO:0000256" key="1">
    <source>
        <dbReference type="PROSITE-ProRule" id="PRU00169"/>
    </source>
</evidence>
<dbReference type="InterPro" id="IPR007492">
    <property type="entry name" value="LytTR_DNA-bd_dom"/>
</dbReference>
<protein>
    <submittedName>
        <fullName evidence="4">Two-component system response regulator</fullName>
    </submittedName>
</protein>
<evidence type="ECO:0000313" key="4">
    <source>
        <dbReference type="EMBL" id="AAO76426.1"/>
    </source>
</evidence>
<dbReference type="Gene3D" id="2.40.50.1020">
    <property type="entry name" value="LytTr DNA-binding domain"/>
    <property type="match status" value="1"/>
</dbReference>
<feature type="modified residue" description="4-aspartylphosphate" evidence="1">
    <location>
        <position position="54"/>
    </location>
</feature>
<sequence>MINCIIVEDAPLAVDKLKNFISKVPLLDLAGTFDNGLDAFDFLQSNTIDLLFLDIQMEQFTGLQLLQALHTRPHIIIVSAYGEYAVQGFEYDVTDYLLKPYSFERFLKAVNKVQTEMASNPPAQPLPKDYIFLKTEYRMVRINLCDILYIEGKGAYLHVITDTTRIMTLLSFKEIESLLPAKQFIRIHKSYLIAINKIDNIERNVVKIANMRIPIGKSYLKDFYLRLQ</sequence>
<dbReference type="Proteomes" id="UP000001414">
    <property type="component" value="Chromosome"/>
</dbReference>
<reference evidence="4 5" key="2">
    <citation type="journal article" date="2009" name="Proc. Natl. Acad. Sci. U.S.A.">
        <title>Characterizing a model human gut microbiota composed of members of its two dominant bacterial phyla.</title>
        <authorList>
            <person name="Mahowald M.A."/>
            <person name="Rey F.E."/>
            <person name="Seedorf H."/>
            <person name="Turnbaugh P.J."/>
            <person name="Fulton R.S."/>
            <person name="Wollam A."/>
            <person name="Shah N."/>
            <person name="Wang C."/>
            <person name="Magrini V."/>
            <person name="Wilson R.K."/>
            <person name="Cantarel B.L."/>
            <person name="Coutinho P.M."/>
            <person name="Henrissat B."/>
            <person name="Crock L.W."/>
            <person name="Russell A."/>
            <person name="Verberkmoes N.C."/>
            <person name="Hettich R.L."/>
            <person name="Gordon J.I."/>
        </authorList>
    </citation>
    <scope>NUCLEOTIDE SEQUENCE [LARGE SCALE GENOMIC DNA]</scope>
    <source>
        <strain evidence="5">ATCC 29148 / DSM 2079 / JCM 5827 / CCUG 10774 / NCTC 10582 / VPI-5482 / E50</strain>
    </source>
</reference>
<evidence type="ECO:0000259" key="2">
    <source>
        <dbReference type="PROSITE" id="PS50110"/>
    </source>
</evidence>
<dbReference type="GO" id="GO:0032993">
    <property type="term" value="C:protein-DNA complex"/>
    <property type="evidence" value="ECO:0000318"/>
    <property type="project" value="GO_Central"/>
</dbReference>
<dbReference type="AlphaFoldDB" id="Q8A855"/>
<dbReference type="SMART" id="SM00448">
    <property type="entry name" value="REC"/>
    <property type="match status" value="1"/>
</dbReference>
<feature type="domain" description="Response regulatory" evidence="2">
    <location>
        <begin position="3"/>
        <end position="114"/>
    </location>
</feature>
<dbReference type="GO" id="GO:0000156">
    <property type="term" value="F:phosphorelay response regulator activity"/>
    <property type="evidence" value="ECO:0000318"/>
    <property type="project" value="GO_Central"/>
</dbReference>
<dbReference type="Gene3D" id="3.40.50.2300">
    <property type="match status" value="1"/>
</dbReference>
<reference evidence="4 5" key="1">
    <citation type="journal article" date="2003" name="Science">
        <title>A genomic view of the human-Bacteroides thetaiotaomicron symbiosis.</title>
        <authorList>
            <person name="Xu J."/>
            <person name="Bjursell M.K."/>
            <person name="Himrod J."/>
            <person name="Deng S."/>
            <person name="Carmichael L.K."/>
            <person name="Chiang H.C."/>
            <person name="Hooper L.V."/>
            <person name="Gordon J.I."/>
        </authorList>
    </citation>
    <scope>NUCLEOTIDE SEQUENCE [LARGE SCALE GENOMIC DNA]</scope>
    <source>
        <strain evidence="5">ATCC 29148 / DSM 2079 / JCM 5827 / CCUG 10774 / NCTC 10582 / VPI-5482 / E50</strain>
    </source>
</reference>
<proteinExistence type="predicted"/>
<name>Q8A855_BACTN</name>
<dbReference type="InterPro" id="IPR046947">
    <property type="entry name" value="LytR-like"/>
</dbReference>
<dbReference type="Pfam" id="PF04397">
    <property type="entry name" value="LytTR"/>
    <property type="match status" value="1"/>
</dbReference>
<dbReference type="RefSeq" id="WP_011107709.1">
    <property type="nucleotide sequence ID" value="NC_004663.1"/>
</dbReference>
<dbReference type="GeneID" id="60927300"/>
<dbReference type="GO" id="GO:0005829">
    <property type="term" value="C:cytosol"/>
    <property type="evidence" value="ECO:0000318"/>
    <property type="project" value="GO_Central"/>
</dbReference>
<dbReference type="InterPro" id="IPR011006">
    <property type="entry name" value="CheY-like_superfamily"/>
</dbReference>
<dbReference type="eggNOG" id="COG3279">
    <property type="taxonomic scope" value="Bacteria"/>
</dbReference>
<dbReference type="Pfam" id="PF00072">
    <property type="entry name" value="Response_reg"/>
    <property type="match status" value="1"/>
</dbReference>
<dbReference type="InParanoid" id="Q8A855"/>
<dbReference type="PANTHER" id="PTHR37299">
    <property type="entry name" value="TRANSCRIPTIONAL REGULATOR-RELATED"/>
    <property type="match status" value="1"/>
</dbReference>
<organism evidence="4 5">
    <name type="scientific">Bacteroides thetaiotaomicron (strain ATCC 29148 / DSM 2079 / JCM 5827 / CCUG 10774 / NCTC 10582 / VPI-5482 / E50)</name>
    <dbReference type="NCBI Taxonomy" id="226186"/>
    <lineage>
        <taxon>Bacteria</taxon>
        <taxon>Pseudomonadati</taxon>
        <taxon>Bacteroidota</taxon>
        <taxon>Bacteroidia</taxon>
        <taxon>Bacteroidales</taxon>
        <taxon>Bacteroidaceae</taxon>
        <taxon>Bacteroides</taxon>
    </lineage>
</organism>
<dbReference type="InterPro" id="IPR001789">
    <property type="entry name" value="Sig_transdc_resp-reg_receiver"/>
</dbReference>
<dbReference type="FunCoup" id="Q8A855">
    <property type="interactions" value="80"/>
</dbReference>
<dbReference type="PaxDb" id="226186-BT_1319"/>
<dbReference type="GO" id="GO:0000976">
    <property type="term" value="F:transcription cis-regulatory region binding"/>
    <property type="evidence" value="ECO:0000318"/>
    <property type="project" value="GO_Central"/>
</dbReference>
<feature type="domain" description="HTH LytTR-type" evidence="3">
    <location>
        <begin position="131"/>
        <end position="228"/>
    </location>
</feature>
<dbReference type="SUPFAM" id="SSF52172">
    <property type="entry name" value="CheY-like"/>
    <property type="match status" value="1"/>
</dbReference>
<dbReference type="PANTHER" id="PTHR37299:SF1">
    <property type="entry name" value="STAGE 0 SPORULATION PROTEIN A HOMOLOG"/>
    <property type="match status" value="1"/>
</dbReference>
<keyword evidence="1" id="KW-0597">Phosphoprotein</keyword>
<gene>
    <name evidence="4" type="ordered locus">BT_1319</name>
</gene>
<accession>Q8A855</accession>
<evidence type="ECO:0000259" key="3">
    <source>
        <dbReference type="PROSITE" id="PS50930"/>
    </source>
</evidence>
<evidence type="ECO:0000313" key="5">
    <source>
        <dbReference type="Proteomes" id="UP000001414"/>
    </source>
</evidence>
<dbReference type="PATRIC" id="fig|226186.12.peg.1349"/>
<dbReference type="EMBL" id="AE015928">
    <property type="protein sequence ID" value="AAO76426.1"/>
    <property type="molecule type" value="Genomic_DNA"/>
</dbReference>
<dbReference type="PROSITE" id="PS50930">
    <property type="entry name" value="HTH_LYTTR"/>
    <property type="match status" value="1"/>
</dbReference>
<dbReference type="OrthoDB" id="1490554at2"/>
<dbReference type="KEGG" id="bth:BT_1319"/>
<dbReference type="SMART" id="SM00850">
    <property type="entry name" value="LytTR"/>
    <property type="match status" value="1"/>
</dbReference>
<keyword evidence="5" id="KW-1185">Reference proteome</keyword>